<proteinExistence type="predicted"/>
<evidence type="ECO:0008006" key="3">
    <source>
        <dbReference type="Google" id="ProtNLM"/>
    </source>
</evidence>
<protein>
    <recommendedName>
        <fullName evidence="3">TolC family protein</fullName>
    </recommendedName>
</protein>
<dbReference type="RefSeq" id="WP_105041277.1">
    <property type="nucleotide sequence ID" value="NZ_PPSL01000009.1"/>
</dbReference>
<evidence type="ECO:0000313" key="2">
    <source>
        <dbReference type="Proteomes" id="UP000239872"/>
    </source>
</evidence>
<keyword evidence="2" id="KW-1185">Reference proteome</keyword>
<dbReference type="SUPFAM" id="SSF56954">
    <property type="entry name" value="Outer membrane efflux proteins (OEP)"/>
    <property type="match status" value="1"/>
</dbReference>
<reference evidence="1 2" key="1">
    <citation type="submission" date="2018-01" db="EMBL/GenBank/DDBJ databases">
        <title>A novel member of the phylum Bacteroidetes isolated from glacier ice.</title>
        <authorList>
            <person name="Liu Q."/>
            <person name="Xin Y.-H."/>
        </authorList>
    </citation>
    <scope>NUCLEOTIDE SEQUENCE [LARGE SCALE GENOMIC DNA]</scope>
    <source>
        <strain evidence="1 2">RB1R16</strain>
    </source>
</reference>
<sequence length="416" mass="47668">MFANLYKLKLAIILLFIFNDTVVAQNRNLDYYLELGLANSPLIKDYQNQVTGGLIDSQRLRATFRPQITATSNNSISPIIGGYGYDAALSNQQSFNELINVNQAIIGKNNLNSQYKSIRYANDSVRNGKKLIEQDLKRSITSQYITAYGDLQQLNFNIEVNYILRNQEVILKKLTQSNIYRQTDYLTFLVTMKQQELQMKQLQIQYNSDYATLNYLCGIFDTTAVNIDAPDIKLQYLNDPSSSAFFLRYKIDSIRLANDISVLKYSYRPKLTAFVNAGYSSTLLYQAYKNFGTGIGINLTVPIYDGHQRSFQEKKIQLLGSTNQHYKDFFTLQYAQQTSMLKRQLAATDLLTADINEQIKFSEGLINVNEKLLETGDVRIVDFVIAINNFLTAKNLLTQNNVSRLQIINQLNYWNQ</sequence>
<name>A0A2S7SQU1_9BACT</name>
<dbReference type="AlphaFoldDB" id="A0A2S7SQU1"/>
<dbReference type="Gene3D" id="1.20.1600.10">
    <property type="entry name" value="Outer membrane efflux proteins (OEP)"/>
    <property type="match status" value="1"/>
</dbReference>
<accession>A0A2S7SQU1</accession>
<dbReference type="OrthoDB" id="1091220at2"/>
<comment type="caution">
    <text evidence="1">The sequence shown here is derived from an EMBL/GenBank/DDBJ whole genome shotgun (WGS) entry which is preliminary data.</text>
</comment>
<gene>
    <name evidence="1" type="ORF">CJD36_021510</name>
</gene>
<dbReference type="Proteomes" id="UP000239872">
    <property type="component" value="Unassembled WGS sequence"/>
</dbReference>
<dbReference type="EMBL" id="PPSL01000009">
    <property type="protein sequence ID" value="PQJ08987.1"/>
    <property type="molecule type" value="Genomic_DNA"/>
</dbReference>
<organism evidence="1 2">
    <name type="scientific">Flavipsychrobacter stenotrophus</name>
    <dbReference type="NCBI Taxonomy" id="2077091"/>
    <lineage>
        <taxon>Bacteria</taxon>
        <taxon>Pseudomonadati</taxon>
        <taxon>Bacteroidota</taxon>
        <taxon>Chitinophagia</taxon>
        <taxon>Chitinophagales</taxon>
        <taxon>Chitinophagaceae</taxon>
        <taxon>Flavipsychrobacter</taxon>
    </lineage>
</organism>
<evidence type="ECO:0000313" key="1">
    <source>
        <dbReference type="EMBL" id="PQJ08987.1"/>
    </source>
</evidence>